<protein>
    <recommendedName>
        <fullName evidence="1">LysM domain-containing protein</fullName>
    </recommendedName>
</protein>
<dbReference type="InterPro" id="IPR052196">
    <property type="entry name" value="Bact_Kbp"/>
</dbReference>
<accession>X1S7M0</accession>
<dbReference type="InterPro" id="IPR036779">
    <property type="entry name" value="LysM_dom_sf"/>
</dbReference>
<dbReference type="PANTHER" id="PTHR34700">
    <property type="entry name" value="POTASSIUM BINDING PROTEIN KBP"/>
    <property type="match status" value="1"/>
</dbReference>
<feature type="domain" description="LysM" evidence="1">
    <location>
        <begin position="96"/>
        <end position="145"/>
    </location>
</feature>
<dbReference type="SUPFAM" id="SSF54106">
    <property type="entry name" value="LysM domain"/>
    <property type="match status" value="1"/>
</dbReference>
<dbReference type="CDD" id="cd00118">
    <property type="entry name" value="LysM"/>
    <property type="match status" value="2"/>
</dbReference>
<evidence type="ECO:0000313" key="2">
    <source>
        <dbReference type="EMBL" id="GAI89027.1"/>
    </source>
</evidence>
<sequence length="149" mass="16462">VVVDGDNLAVIAKKFYGDEEGNRMINVTRIFQANRKLLGSPDEIYVGQKVIIPPLAASAPDKSKTENVFSTTILEKAKSIGQRYLSSDGRKVGQGKQYVVREGDSLWKIAAEQLGDGSRYTEIAKLNGDILDDEDTLFIGMRLKMPARK</sequence>
<name>X1S7M0_9ZZZZ</name>
<evidence type="ECO:0000259" key="1">
    <source>
        <dbReference type="PROSITE" id="PS51782"/>
    </source>
</evidence>
<dbReference type="InterPro" id="IPR018392">
    <property type="entry name" value="LysM"/>
</dbReference>
<dbReference type="AlphaFoldDB" id="X1S7M0"/>
<dbReference type="EMBL" id="BARW01020168">
    <property type="protein sequence ID" value="GAI89027.1"/>
    <property type="molecule type" value="Genomic_DNA"/>
</dbReference>
<gene>
    <name evidence="2" type="ORF">S12H4_34129</name>
</gene>
<dbReference type="Pfam" id="PF01476">
    <property type="entry name" value="LysM"/>
    <property type="match status" value="2"/>
</dbReference>
<organism evidence="2">
    <name type="scientific">marine sediment metagenome</name>
    <dbReference type="NCBI Taxonomy" id="412755"/>
    <lineage>
        <taxon>unclassified sequences</taxon>
        <taxon>metagenomes</taxon>
        <taxon>ecological metagenomes</taxon>
    </lineage>
</organism>
<comment type="caution">
    <text evidence="2">The sequence shown here is derived from an EMBL/GenBank/DDBJ whole genome shotgun (WGS) entry which is preliminary data.</text>
</comment>
<dbReference type="PANTHER" id="PTHR34700:SF4">
    <property type="entry name" value="PHAGE-LIKE ELEMENT PBSX PROTEIN XKDP"/>
    <property type="match status" value="1"/>
</dbReference>
<feature type="non-terminal residue" evidence="2">
    <location>
        <position position="1"/>
    </location>
</feature>
<dbReference type="SMART" id="SM00257">
    <property type="entry name" value="LysM"/>
    <property type="match status" value="2"/>
</dbReference>
<reference evidence="2" key="1">
    <citation type="journal article" date="2014" name="Front. Microbiol.">
        <title>High frequency of phylogenetically diverse reductive dehalogenase-homologous genes in deep subseafloor sedimentary metagenomes.</title>
        <authorList>
            <person name="Kawai M."/>
            <person name="Futagami T."/>
            <person name="Toyoda A."/>
            <person name="Takaki Y."/>
            <person name="Nishi S."/>
            <person name="Hori S."/>
            <person name="Arai W."/>
            <person name="Tsubouchi T."/>
            <person name="Morono Y."/>
            <person name="Uchiyama I."/>
            <person name="Ito T."/>
            <person name="Fujiyama A."/>
            <person name="Inagaki F."/>
            <person name="Takami H."/>
        </authorList>
    </citation>
    <scope>NUCLEOTIDE SEQUENCE</scope>
    <source>
        <strain evidence="2">Expedition CK06-06</strain>
    </source>
</reference>
<feature type="domain" description="LysM" evidence="1">
    <location>
        <begin position="1"/>
        <end position="52"/>
    </location>
</feature>
<dbReference type="PROSITE" id="PS51782">
    <property type="entry name" value="LYSM"/>
    <property type="match status" value="2"/>
</dbReference>
<proteinExistence type="predicted"/>
<dbReference type="Gene3D" id="3.10.350.10">
    <property type="entry name" value="LysM domain"/>
    <property type="match status" value="2"/>
</dbReference>